<feature type="transmembrane region" description="Helical" evidence="6">
    <location>
        <begin position="25"/>
        <end position="43"/>
    </location>
</feature>
<feature type="transmembrane region" description="Helical" evidence="6">
    <location>
        <begin position="149"/>
        <end position="167"/>
    </location>
</feature>
<dbReference type="FunFam" id="1.20.1260.100:FF:000001">
    <property type="entry name" value="translocator protein 2"/>
    <property type="match status" value="1"/>
</dbReference>
<dbReference type="Proteomes" id="UP000217257">
    <property type="component" value="Chromosome"/>
</dbReference>
<dbReference type="CDD" id="cd15904">
    <property type="entry name" value="TSPO_MBR"/>
    <property type="match status" value="1"/>
</dbReference>
<dbReference type="GO" id="GO:0033013">
    <property type="term" value="P:tetrapyrrole metabolic process"/>
    <property type="evidence" value="ECO:0007669"/>
    <property type="project" value="UniProtKB-ARBA"/>
</dbReference>
<keyword evidence="4 6" id="KW-1133">Transmembrane helix</keyword>
<dbReference type="PIRSF" id="PIRSF005859">
    <property type="entry name" value="PBR"/>
    <property type="match status" value="1"/>
</dbReference>
<dbReference type="InterPro" id="IPR004307">
    <property type="entry name" value="TspO_MBR"/>
</dbReference>
<evidence type="ECO:0000313" key="7">
    <source>
        <dbReference type="EMBL" id="ATB35474.1"/>
    </source>
</evidence>
<dbReference type="Pfam" id="PF03073">
    <property type="entry name" value="TspO_MBR"/>
    <property type="match status" value="1"/>
</dbReference>
<comment type="subcellular location">
    <subcellularLocation>
        <location evidence="1">Membrane</location>
        <topology evidence="1">Multi-pass membrane protein</topology>
    </subcellularLocation>
</comment>
<name>A0A250IUP1_9BACT</name>
<feature type="transmembrane region" description="Helical" evidence="6">
    <location>
        <begin position="99"/>
        <end position="118"/>
    </location>
</feature>
<evidence type="ECO:0000313" key="8">
    <source>
        <dbReference type="Proteomes" id="UP000217257"/>
    </source>
</evidence>
<proteinExistence type="inferred from homology"/>
<evidence type="ECO:0000256" key="3">
    <source>
        <dbReference type="ARBA" id="ARBA00022692"/>
    </source>
</evidence>
<dbReference type="GO" id="GO:0016020">
    <property type="term" value="C:membrane"/>
    <property type="evidence" value="ECO:0007669"/>
    <property type="project" value="UniProtKB-SubCell"/>
</dbReference>
<dbReference type="Gene3D" id="1.20.1260.100">
    <property type="entry name" value="TspO/MBR protein"/>
    <property type="match status" value="1"/>
</dbReference>
<keyword evidence="3 6" id="KW-0812">Transmembrane</keyword>
<evidence type="ECO:0000256" key="2">
    <source>
        <dbReference type="ARBA" id="ARBA00007524"/>
    </source>
</evidence>
<feature type="transmembrane region" description="Helical" evidence="6">
    <location>
        <begin position="64"/>
        <end position="87"/>
    </location>
</feature>
<dbReference type="KEGG" id="cfus:CYFUS_000887"/>
<protein>
    <submittedName>
        <fullName evidence="7">TspO/MBR family protein</fullName>
    </submittedName>
</protein>
<evidence type="ECO:0000256" key="5">
    <source>
        <dbReference type="ARBA" id="ARBA00023136"/>
    </source>
</evidence>
<dbReference type="AlphaFoldDB" id="A0A250IUP1"/>
<gene>
    <name evidence="7" type="ORF">CYFUS_000887</name>
</gene>
<evidence type="ECO:0000256" key="6">
    <source>
        <dbReference type="SAM" id="Phobius"/>
    </source>
</evidence>
<dbReference type="InterPro" id="IPR038330">
    <property type="entry name" value="TspO/MBR-related_sf"/>
</dbReference>
<evidence type="ECO:0000256" key="1">
    <source>
        <dbReference type="ARBA" id="ARBA00004141"/>
    </source>
</evidence>
<comment type="similarity">
    <text evidence="2">Belongs to the TspO/BZRP family.</text>
</comment>
<organism evidence="7 8">
    <name type="scientific">Cystobacter fuscus</name>
    <dbReference type="NCBI Taxonomy" id="43"/>
    <lineage>
        <taxon>Bacteria</taxon>
        <taxon>Pseudomonadati</taxon>
        <taxon>Myxococcota</taxon>
        <taxon>Myxococcia</taxon>
        <taxon>Myxococcales</taxon>
        <taxon>Cystobacterineae</taxon>
        <taxon>Archangiaceae</taxon>
        <taxon>Cystobacter</taxon>
    </lineage>
</organism>
<evidence type="ECO:0000256" key="4">
    <source>
        <dbReference type="ARBA" id="ARBA00022989"/>
    </source>
</evidence>
<keyword evidence="5 6" id="KW-0472">Membrane</keyword>
<dbReference type="PANTHER" id="PTHR10057">
    <property type="entry name" value="PERIPHERAL-TYPE BENZODIAZEPINE RECEPTOR"/>
    <property type="match status" value="1"/>
</dbReference>
<sequence>MTEHHALNSPSLSTLSNPTLRNESLAALGTFGALTAGAALLGARSSSSTQAWYRSLRKPRFQPPAWVFGPAWTTLYGLMSLSAWRVWNRPAGPRRSWALALWGVQLGFNALWSPLFFAKHRPRTALLDIAALGVSLAAYTGAARQVDRGAAWMMVPYLAWVGFASALNEEIVRLNPR</sequence>
<reference evidence="7 8" key="1">
    <citation type="submission" date="2017-06" db="EMBL/GenBank/DDBJ databases">
        <title>Sequencing and comparative analysis of myxobacterial genomes.</title>
        <authorList>
            <person name="Rupp O."/>
            <person name="Goesmann A."/>
            <person name="Sogaard-Andersen L."/>
        </authorList>
    </citation>
    <scope>NUCLEOTIDE SEQUENCE [LARGE SCALE GENOMIC DNA]</scope>
    <source>
        <strain evidence="7 8">DSM 52655</strain>
    </source>
</reference>
<dbReference type="PANTHER" id="PTHR10057:SF0">
    <property type="entry name" value="TRANSLOCATOR PROTEIN"/>
    <property type="match status" value="1"/>
</dbReference>
<dbReference type="EMBL" id="CP022098">
    <property type="protein sequence ID" value="ATB35474.1"/>
    <property type="molecule type" value="Genomic_DNA"/>
</dbReference>
<feature type="transmembrane region" description="Helical" evidence="6">
    <location>
        <begin position="125"/>
        <end position="143"/>
    </location>
</feature>
<accession>A0A250IUP1</accession>
<dbReference type="RefSeq" id="WP_095984095.1">
    <property type="nucleotide sequence ID" value="NZ_CP022098.1"/>
</dbReference>